<dbReference type="InterPro" id="IPR044957">
    <property type="entry name" value="Ribosomal_bL32_bact"/>
</dbReference>
<evidence type="ECO:0000256" key="2">
    <source>
        <dbReference type="ARBA" id="ARBA00022980"/>
    </source>
</evidence>
<dbReference type="InterPro" id="IPR002677">
    <property type="entry name" value="Ribosomal_bL32"/>
</dbReference>
<dbReference type="SUPFAM" id="SSF57829">
    <property type="entry name" value="Zn-binding ribosomal proteins"/>
    <property type="match status" value="1"/>
</dbReference>
<dbReference type="GO" id="GO:0006412">
    <property type="term" value="P:translation"/>
    <property type="evidence" value="ECO:0007669"/>
    <property type="project" value="UniProtKB-UniRule"/>
</dbReference>
<evidence type="ECO:0000313" key="7">
    <source>
        <dbReference type="EMBL" id="OHB08716.1"/>
    </source>
</evidence>
<organism evidence="7 8">
    <name type="scientific">Candidatus Zambryskibacteria bacterium RIFCSPLOWO2_02_FULL_39_14</name>
    <dbReference type="NCBI Taxonomy" id="1802769"/>
    <lineage>
        <taxon>Bacteria</taxon>
        <taxon>Candidatus Zambryskiibacteriota</taxon>
    </lineage>
</organism>
<evidence type="ECO:0000256" key="1">
    <source>
        <dbReference type="ARBA" id="ARBA00008560"/>
    </source>
</evidence>
<reference evidence="7 8" key="1">
    <citation type="journal article" date="2016" name="Nat. Commun.">
        <title>Thousands of microbial genomes shed light on interconnected biogeochemical processes in an aquifer system.</title>
        <authorList>
            <person name="Anantharaman K."/>
            <person name="Brown C.T."/>
            <person name="Hug L.A."/>
            <person name="Sharon I."/>
            <person name="Castelle C.J."/>
            <person name="Probst A.J."/>
            <person name="Thomas B.C."/>
            <person name="Singh A."/>
            <person name="Wilkins M.J."/>
            <person name="Karaoz U."/>
            <person name="Brodie E.L."/>
            <person name="Williams K.H."/>
            <person name="Hubbard S.S."/>
            <person name="Banfield J.F."/>
        </authorList>
    </citation>
    <scope>NUCLEOTIDE SEQUENCE [LARGE SCALE GENOMIC DNA]</scope>
</reference>
<proteinExistence type="inferred from homology"/>
<evidence type="ECO:0000256" key="3">
    <source>
        <dbReference type="ARBA" id="ARBA00023274"/>
    </source>
</evidence>
<comment type="similarity">
    <text evidence="1 5">Belongs to the bacterial ribosomal protein bL32 family.</text>
</comment>
<comment type="caution">
    <text evidence="7">The sequence shown here is derived from an EMBL/GenBank/DDBJ whole genome shotgun (WGS) entry which is preliminary data.</text>
</comment>
<evidence type="ECO:0000313" key="8">
    <source>
        <dbReference type="Proteomes" id="UP000177096"/>
    </source>
</evidence>
<evidence type="ECO:0000256" key="4">
    <source>
        <dbReference type="ARBA" id="ARBA00035178"/>
    </source>
</evidence>
<keyword evidence="3 5" id="KW-0687">Ribonucleoprotein</keyword>
<evidence type="ECO:0000256" key="5">
    <source>
        <dbReference type="HAMAP-Rule" id="MF_00340"/>
    </source>
</evidence>
<dbReference type="Proteomes" id="UP000177096">
    <property type="component" value="Unassembled WGS sequence"/>
</dbReference>
<dbReference type="GO" id="GO:0003735">
    <property type="term" value="F:structural constituent of ribosome"/>
    <property type="evidence" value="ECO:0007669"/>
    <property type="project" value="InterPro"/>
</dbReference>
<name>A0A1G2UGZ6_9BACT</name>
<gene>
    <name evidence="5" type="primary">rpmF</name>
    <name evidence="7" type="ORF">A3I86_02130</name>
</gene>
<dbReference type="GO" id="GO:0015934">
    <property type="term" value="C:large ribosomal subunit"/>
    <property type="evidence" value="ECO:0007669"/>
    <property type="project" value="InterPro"/>
</dbReference>
<keyword evidence="2 5" id="KW-0689">Ribosomal protein</keyword>
<dbReference type="NCBIfam" id="TIGR01031">
    <property type="entry name" value="rpmF_bact"/>
    <property type="match status" value="1"/>
</dbReference>
<dbReference type="PANTHER" id="PTHR35534:SF1">
    <property type="entry name" value="LARGE RIBOSOMAL SUBUNIT PROTEIN BL32"/>
    <property type="match status" value="1"/>
</dbReference>
<dbReference type="HAMAP" id="MF_00340">
    <property type="entry name" value="Ribosomal_bL32"/>
    <property type="match status" value="1"/>
</dbReference>
<sequence>MTVRMRHTRSHTKNRRSHHALTKPALSKDESGNFHLRHRLSNVNGIYRGRKVIDLTAKLEKKIEKVKSLSVKKTEKDVAK</sequence>
<evidence type="ECO:0000256" key="6">
    <source>
        <dbReference type="SAM" id="MobiDB-lite"/>
    </source>
</evidence>
<dbReference type="EMBL" id="MHWM01000020">
    <property type="protein sequence ID" value="OHB08716.1"/>
    <property type="molecule type" value="Genomic_DNA"/>
</dbReference>
<dbReference type="AlphaFoldDB" id="A0A1G2UGZ6"/>
<dbReference type="Pfam" id="PF01783">
    <property type="entry name" value="Ribosomal_L32p"/>
    <property type="match status" value="1"/>
</dbReference>
<feature type="compositionally biased region" description="Basic residues" evidence="6">
    <location>
        <begin position="1"/>
        <end position="21"/>
    </location>
</feature>
<dbReference type="PANTHER" id="PTHR35534">
    <property type="entry name" value="50S RIBOSOMAL PROTEIN L32"/>
    <property type="match status" value="1"/>
</dbReference>
<accession>A0A1G2UGZ6</accession>
<feature type="region of interest" description="Disordered" evidence="6">
    <location>
        <begin position="1"/>
        <end position="32"/>
    </location>
</feature>
<dbReference type="InterPro" id="IPR011332">
    <property type="entry name" value="Ribosomal_zn-bd"/>
</dbReference>
<protein>
    <recommendedName>
        <fullName evidence="4 5">Large ribosomal subunit protein bL32</fullName>
    </recommendedName>
</protein>